<sequence length="1112" mass="117782">MPSVNETILSLKGQVATLTAQKVALAVRVTALEAGTGTGPTPDVPMTITGTLTCSTAAGAGFEVGRFLGANQKPTGSPNDGRFVVGDLVGSGSNSYYPLVRGTTAVSAGAIDYTFTDGTDTISVEVTLATPDIVGGITSPNAYAQPGNTRKFYKVEANKPIASIAAGSGANASNVYIPNSAIPNFSVADAALTDGSVQATRSLPLVVTFADGSTATQTVTVTLQTIEAAQVQSQNVSKSFSGASGTPLTTLPGWGVFGQNALNQYTLDGNNHAVFTGSYQDLKFTAFDSGFSAPTAEGTFSVIPRETTGGSGIPIVPIIGSKDANNFIAILVGMNPYDRTFDNSANPNISFEMVKVVNGQATYYIKPTSGPVNQDGNGLWRGPSRIQTRDAEHTFTFRISADGTTLTIIPGWSPADVTTFALDPTILGQLWGLGHGGFGQNDIDALAKVTNVSAKKLLGSLNFVSTTRDANDGPTFVSKLTSTGIVPTKLQHRTRQTGSGNPYGPWIVGETVVSGSDITYTATAAETQIDVQYAKYNDTPEVASTSGIVINNPGATPVRWGWNDQTTTYYRYAMMSADAGKYAAVGDGTNGNFSFTVPQLVGRWVYTLPVGSNITPVNGSGATIVSGNGSGTVVVDHADVGDAYRAFTWSGVCPANPVIKKQGVTAAINPEFVAVYDSDGMRTLNLQSGNQETVTSVRDHMQARGQPNQIYGDQGKTGYYFPDGESTQDIALACNAIRAVRPTFSKLQFVIPVDLTDAGMQEAGITLRDTLDPSIQIVPEFGNENRKFAMYDGVGMRGNQNLAIRGFAAGFYGNGAQPALTVGLIPHPQDPRKPAYTGQNETNTLSPAAAAGSLWLILVGGMGCVVLRAKTNRPAGSSVNPDNVNWEVAFTEGDCALVAERMHCHRNNQLLDIWQTVFGSSFAARVEPCAMTFASDGVSGFDIMRAWRPTLWTRLVHLGCGGYLFDSMKPDGSNVDYSATDFTTAKIDANFRASLPSLATRLRNFTRAVLAAGKRPMLYEAAAQHGAFYSVDRNPANPGNGKQYADTLLAYTQTALAKQLETDWVKMIRQNCAGWVFYFQGIGEIVWSLRVGVRDTNGLRYQGYVAGRDAVL</sequence>
<evidence type="ECO:0000313" key="2">
    <source>
        <dbReference type="Proteomes" id="UP000529795"/>
    </source>
</evidence>
<reference evidence="1 2" key="1">
    <citation type="submission" date="2020-08" db="EMBL/GenBank/DDBJ databases">
        <title>Genomic Encyclopedia of Type Strains, Phase IV (KMG-IV): sequencing the most valuable type-strain genomes for metagenomic binning, comparative biology and taxonomic classification.</title>
        <authorList>
            <person name="Goeker M."/>
        </authorList>
    </citation>
    <scope>NUCLEOTIDE SEQUENCE [LARGE SCALE GENOMIC DNA]</scope>
    <source>
        <strain evidence="1 2">YC6723</strain>
    </source>
</reference>
<dbReference type="Proteomes" id="UP000529795">
    <property type="component" value="Unassembled WGS sequence"/>
</dbReference>
<proteinExistence type="predicted"/>
<dbReference type="AlphaFoldDB" id="A0A840F4F6"/>
<comment type="caution">
    <text evidence="1">The sequence shown here is derived from an EMBL/GenBank/DDBJ whole genome shotgun (WGS) entry which is preliminary data.</text>
</comment>
<dbReference type="EMBL" id="JACIEV010000005">
    <property type="protein sequence ID" value="MBB4154193.1"/>
    <property type="molecule type" value="Genomic_DNA"/>
</dbReference>
<gene>
    <name evidence="1" type="ORF">GGQ80_002103</name>
</gene>
<organism evidence="1 2">
    <name type="scientific">Sphingomonas jinjuensis</name>
    <dbReference type="NCBI Taxonomy" id="535907"/>
    <lineage>
        <taxon>Bacteria</taxon>
        <taxon>Pseudomonadati</taxon>
        <taxon>Pseudomonadota</taxon>
        <taxon>Alphaproteobacteria</taxon>
        <taxon>Sphingomonadales</taxon>
        <taxon>Sphingomonadaceae</taxon>
        <taxon>Sphingomonas</taxon>
    </lineage>
</organism>
<dbReference type="RefSeq" id="WP_183984476.1">
    <property type="nucleotide sequence ID" value="NZ_JACIEV010000005.1"/>
</dbReference>
<accession>A0A840F4F6</accession>
<protein>
    <submittedName>
        <fullName evidence="1">Uncharacterized protein</fullName>
    </submittedName>
</protein>
<evidence type="ECO:0000313" key="1">
    <source>
        <dbReference type="EMBL" id="MBB4154193.1"/>
    </source>
</evidence>
<keyword evidence="2" id="KW-1185">Reference proteome</keyword>
<name>A0A840F4F6_9SPHN</name>